<dbReference type="Proteomes" id="UP000472273">
    <property type="component" value="Unplaced"/>
</dbReference>
<dbReference type="GO" id="GO:0004867">
    <property type="term" value="F:serine-type endopeptidase inhibitor activity"/>
    <property type="evidence" value="ECO:0007669"/>
    <property type="project" value="InterPro"/>
</dbReference>
<dbReference type="Gene3D" id="2.30.39.10">
    <property type="entry name" value="Alpha-1-antitrypsin, domain 1"/>
    <property type="match status" value="1"/>
</dbReference>
<accession>A0A670ZV43</accession>
<comment type="similarity">
    <text evidence="1">Belongs to the serpin family.</text>
</comment>
<dbReference type="SMART" id="SM00093">
    <property type="entry name" value="SERPIN"/>
    <property type="match status" value="1"/>
</dbReference>
<dbReference type="InterPro" id="IPR042178">
    <property type="entry name" value="Serpin_sf_1"/>
</dbReference>
<dbReference type="PANTHER" id="PTHR11461:SF199">
    <property type="entry name" value="SERPIN B11"/>
    <property type="match status" value="1"/>
</dbReference>
<dbReference type="AlphaFoldDB" id="A0A670ZV43"/>
<dbReference type="InterPro" id="IPR023796">
    <property type="entry name" value="Serpin_dom"/>
</dbReference>
<reference evidence="3" key="2">
    <citation type="submission" date="2025-09" db="UniProtKB">
        <authorList>
            <consortium name="Ensembl"/>
        </authorList>
    </citation>
    <scope>IDENTIFICATION</scope>
</reference>
<dbReference type="SUPFAM" id="SSF56574">
    <property type="entry name" value="Serpins"/>
    <property type="match status" value="1"/>
</dbReference>
<dbReference type="InterPro" id="IPR036186">
    <property type="entry name" value="Serpin_sf"/>
</dbReference>
<proteinExistence type="inferred from homology"/>
<evidence type="ECO:0000313" key="3">
    <source>
        <dbReference type="Ensembl" id="ENSPTXP00000026604.1"/>
    </source>
</evidence>
<organism evidence="3 4">
    <name type="scientific">Pseudonaja textilis</name>
    <name type="common">Eastern brown snake</name>
    <dbReference type="NCBI Taxonomy" id="8673"/>
    <lineage>
        <taxon>Eukaryota</taxon>
        <taxon>Metazoa</taxon>
        <taxon>Chordata</taxon>
        <taxon>Craniata</taxon>
        <taxon>Vertebrata</taxon>
        <taxon>Euteleostomi</taxon>
        <taxon>Lepidosauria</taxon>
        <taxon>Squamata</taxon>
        <taxon>Bifurcata</taxon>
        <taxon>Unidentata</taxon>
        <taxon>Episquamata</taxon>
        <taxon>Toxicofera</taxon>
        <taxon>Serpentes</taxon>
        <taxon>Colubroidea</taxon>
        <taxon>Elapidae</taxon>
        <taxon>Hydrophiinae</taxon>
        <taxon>Pseudonaja</taxon>
    </lineage>
</organism>
<dbReference type="InterPro" id="IPR000215">
    <property type="entry name" value="Serpin_fam"/>
</dbReference>
<sequence>MASRIYGSKAYHFLELGQQLMSTRFIDDVHCIKELYNCELESVDFMNANEEVRRKINSWVERKTNGEITNFFPANSIDRSTALVLLNTVYFQGMWKRPFNPKDTQRGIFWTCKDQSMYVDMMTQKGRFNIANISNPPMTVVEMEYENEELSMIFLVPESSISTDEIITNLTYERLQEWTDPGNMKNVAIKLSMPKFSVQNQYPLKGLFSEMGVKNLFIPGKADLSGMTGNNQLVVSQIFQAFAFTVSEEGSEVSGASRTEVVSGSHSDVKINKPFWFALKHKRTNVTLCLGRICEPNWKGHPK</sequence>
<keyword evidence="4" id="KW-1185">Reference proteome</keyword>
<dbReference type="Gene3D" id="3.30.497.10">
    <property type="entry name" value="Antithrombin, subunit I, domain 2"/>
    <property type="match status" value="1"/>
</dbReference>
<reference evidence="3" key="1">
    <citation type="submission" date="2025-08" db="UniProtKB">
        <authorList>
            <consortium name="Ensembl"/>
        </authorList>
    </citation>
    <scope>IDENTIFICATION</scope>
</reference>
<name>A0A670ZV43_PSETE</name>
<dbReference type="Pfam" id="PF00079">
    <property type="entry name" value="Serpin"/>
    <property type="match status" value="1"/>
</dbReference>
<dbReference type="InterPro" id="IPR042185">
    <property type="entry name" value="Serpin_sf_2"/>
</dbReference>
<dbReference type="GO" id="GO:0005615">
    <property type="term" value="C:extracellular space"/>
    <property type="evidence" value="ECO:0007669"/>
    <property type="project" value="InterPro"/>
</dbReference>
<dbReference type="Ensembl" id="ENSPTXT00000027419.1">
    <property type="protein sequence ID" value="ENSPTXP00000026604.1"/>
    <property type="gene ID" value="ENSPTXG00000018378.1"/>
</dbReference>
<evidence type="ECO:0000256" key="1">
    <source>
        <dbReference type="RuleBase" id="RU000411"/>
    </source>
</evidence>
<dbReference type="GeneTree" id="ENSGT00940000154520"/>
<dbReference type="PANTHER" id="PTHR11461">
    <property type="entry name" value="SERINE PROTEASE INHIBITOR, SERPIN"/>
    <property type="match status" value="1"/>
</dbReference>
<protein>
    <recommendedName>
        <fullName evidence="2">Serpin domain-containing protein</fullName>
    </recommendedName>
</protein>
<feature type="domain" description="Serpin" evidence="2">
    <location>
        <begin position="2"/>
        <end position="296"/>
    </location>
</feature>
<evidence type="ECO:0000259" key="2">
    <source>
        <dbReference type="SMART" id="SM00093"/>
    </source>
</evidence>
<evidence type="ECO:0000313" key="4">
    <source>
        <dbReference type="Proteomes" id="UP000472273"/>
    </source>
</evidence>